<organism evidence="2 3">
    <name type="scientific">Mycena rosella</name>
    <name type="common">Pink bonnet</name>
    <name type="synonym">Agaricus rosellus</name>
    <dbReference type="NCBI Taxonomy" id="1033263"/>
    <lineage>
        <taxon>Eukaryota</taxon>
        <taxon>Fungi</taxon>
        <taxon>Dikarya</taxon>
        <taxon>Basidiomycota</taxon>
        <taxon>Agaricomycotina</taxon>
        <taxon>Agaricomycetes</taxon>
        <taxon>Agaricomycetidae</taxon>
        <taxon>Agaricales</taxon>
        <taxon>Marasmiineae</taxon>
        <taxon>Mycenaceae</taxon>
        <taxon>Mycena</taxon>
    </lineage>
</organism>
<feature type="non-terminal residue" evidence="2">
    <location>
        <position position="1"/>
    </location>
</feature>
<gene>
    <name evidence="2" type="ORF">B0H17DRAFT_945281</name>
</gene>
<protein>
    <submittedName>
        <fullName evidence="2">Uncharacterized protein</fullName>
    </submittedName>
</protein>
<proteinExistence type="predicted"/>
<comment type="caution">
    <text evidence="2">The sequence shown here is derived from an EMBL/GenBank/DDBJ whole genome shotgun (WGS) entry which is preliminary data.</text>
</comment>
<evidence type="ECO:0000256" key="1">
    <source>
        <dbReference type="SAM" id="Phobius"/>
    </source>
</evidence>
<keyword evidence="3" id="KW-1185">Reference proteome</keyword>
<feature type="transmembrane region" description="Helical" evidence="1">
    <location>
        <begin position="31"/>
        <end position="53"/>
    </location>
</feature>
<dbReference type="Proteomes" id="UP001221757">
    <property type="component" value="Unassembled WGS sequence"/>
</dbReference>
<dbReference type="PANTHER" id="PTHR12242:SF1">
    <property type="entry name" value="MYND-TYPE DOMAIN-CONTAINING PROTEIN"/>
    <property type="match status" value="1"/>
</dbReference>
<dbReference type="EMBL" id="JARKIE010000141">
    <property type="protein sequence ID" value="KAJ7677175.1"/>
    <property type="molecule type" value="Genomic_DNA"/>
</dbReference>
<evidence type="ECO:0000313" key="2">
    <source>
        <dbReference type="EMBL" id="KAJ7677175.1"/>
    </source>
</evidence>
<keyword evidence="1" id="KW-0812">Transmembrane</keyword>
<feature type="transmembrane region" description="Helical" evidence="1">
    <location>
        <begin position="109"/>
        <end position="130"/>
    </location>
</feature>
<feature type="transmembrane region" description="Helical" evidence="1">
    <location>
        <begin position="168"/>
        <end position="186"/>
    </location>
</feature>
<dbReference type="PANTHER" id="PTHR12242">
    <property type="entry name" value="OS02G0130600 PROTEIN-RELATED"/>
    <property type="match status" value="1"/>
</dbReference>
<dbReference type="AlphaFoldDB" id="A0AAD7GC22"/>
<keyword evidence="1" id="KW-0472">Membrane</keyword>
<evidence type="ECO:0000313" key="3">
    <source>
        <dbReference type="Proteomes" id="UP001221757"/>
    </source>
</evidence>
<sequence length="187" mass="20284">MQLVSYARLGVSASFDAPHAFLTSPLLPAPLLAALRTLLALYALCTLATTLAFDVRLGIGRTFFSYFTELSYIGLAAYYCAAAVQGMWYVRTGRFALRRWGRAAQAAHVLLQSTVVTFPFIVTVVFWALLSGGDTFATTFDTWSNISLHALNSAFALLELLFTNSPPAPLLALPVQLLLLIAYLGVA</sequence>
<name>A0AAD7GC22_MYCRO</name>
<dbReference type="GO" id="GO:0016020">
    <property type="term" value="C:membrane"/>
    <property type="evidence" value="ECO:0007669"/>
    <property type="project" value="TreeGrafter"/>
</dbReference>
<accession>A0AAD7GC22</accession>
<feature type="transmembrane region" description="Helical" evidence="1">
    <location>
        <begin position="65"/>
        <end position="89"/>
    </location>
</feature>
<keyword evidence="1" id="KW-1133">Transmembrane helix</keyword>
<reference evidence="2" key="1">
    <citation type="submission" date="2023-03" db="EMBL/GenBank/DDBJ databases">
        <title>Massive genome expansion in bonnet fungi (Mycena s.s.) driven by repeated elements and novel gene families across ecological guilds.</title>
        <authorList>
            <consortium name="Lawrence Berkeley National Laboratory"/>
            <person name="Harder C.B."/>
            <person name="Miyauchi S."/>
            <person name="Viragh M."/>
            <person name="Kuo A."/>
            <person name="Thoen E."/>
            <person name="Andreopoulos B."/>
            <person name="Lu D."/>
            <person name="Skrede I."/>
            <person name="Drula E."/>
            <person name="Henrissat B."/>
            <person name="Morin E."/>
            <person name="Kohler A."/>
            <person name="Barry K."/>
            <person name="LaButti K."/>
            <person name="Morin E."/>
            <person name="Salamov A."/>
            <person name="Lipzen A."/>
            <person name="Mereny Z."/>
            <person name="Hegedus B."/>
            <person name="Baldrian P."/>
            <person name="Stursova M."/>
            <person name="Weitz H."/>
            <person name="Taylor A."/>
            <person name="Grigoriev I.V."/>
            <person name="Nagy L.G."/>
            <person name="Martin F."/>
            <person name="Kauserud H."/>
        </authorList>
    </citation>
    <scope>NUCLEOTIDE SEQUENCE</scope>
    <source>
        <strain evidence="2">CBHHK067</strain>
    </source>
</reference>